<gene>
    <name evidence="1" type="ORF">GMD78_06255</name>
</gene>
<organism evidence="1 2">
    <name type="scientific">Ornithinibacillus caprae</name>
    <dbReference type="NCBI Taxonomy" id="2678566"/>
    <lineage>
        <taxon>Bacteria</taxon>
        <taxon>Bacillati</taxon>
        <taxon>Bacillota</taxon>
        <taxon>Bacilli</taxon>
        <taxon>Bacillales</taxon>
        <taxon>Bacillaceae</taxon>
        <taxon>Ornithinibacillus</taxon>
    </lineage>
</organism>
<evidence type="ECO:0000313" key="2">
    <source>
        <dbReference type="Proteomes" id="UP000469125"/>
    </source>
</evidence>
<dbReference type="RefSeq" id="WP_155667986.1">
    <property type="nucleotide sequence ID" value="NZ_WOCA01000003.1"/>
</dbReference>
<proteinExistence type="predicted"/>
<comment type="caution">
    <text evidence="1">The sequence shown here is derived from an EMBL/GenBank/DDBJ whole genome shotgun (WGS) entry which is preliminary data.</text>
</comment>
<sequence length="71" mass="8577">MNRWLIQSKEQKKKIMIFYMDRNNNVTQRIIRVVEIKDESIVAFCYYRKKVRTFRKSHILSAGSVRKRVGA</sequence>
<dbReference type="AlphaFoldDB" id="A0A6N8FEM9"/>
<accession>A0A6N8FEM9</accession>
<protein>
    <recommendedName>
        <fullName evidence="3">WYL domain-containing protein</fullName>
    </recommendedName>
</protein>
<reference evidence="1 2" key="1">
    <citation type="submission" date="2019-11" db="EMBL/GenBank/DDBJ databases">
        <authorList>
            <person name="Li X."/>
        </authorList>
    </citation>
    <scope>NUCLEOTIDE SEQUENCE [LARGE SCALE GENOMIC DNA]</scope>
    <source>
        <strain evidence="1 2">L9</strain>
    </source>
</reference>
<evidence type="ECO:0000313" key="1">
    <source>
        <dbReference type="EMBL" id="MUK88000.1"/>
    </source>
</evidence>
<dbReference type="EMBL" id="WOCA01000003">
    <property type="protein sequence ID" value="MUK88000.1"/>
    <property type="molecule type" value="Genomic_DNA"/>
</dbReference>
<keyword evidence="2" id="KW-1185">Reference proteome</keyword>
<dbReference type="Proteomes" id="UP000469125">
    <property type="component" value="Unassembled WGS sequence"/>
</dbReference>
<name>A0A6N8FEM9_9BACI</name>
<evidence type="ECO:0008006" key="3">
    <source>
        <dbReference type="Google" id="ProtNLM"/>
    </source>
</evidence>